<protein>
    <submittedName>
        <fullName evidence="1">Uncharacterized protein</fullName>
    </submittedName>
</protein>
<accession>A0ABR9H4H4</accession>
<gene>
    <name evidence="1" type="ORF">H4684_002274</name>
</gene>
<proteinExistence type="predicted"/>
<dbReference type="RefSeq" id="WP_192623794.1">
    <property type="nucleotide sequence ID" value="NZ_JADBGG010000016.1"/>
</dbReference>
<dbReference type="Proteomes" id="UP000639010">
    <property type="component" value="Unassembled WGS sequence"/>
</dbReference>
<reference evidence="1 2" key="1">
    <citation type="submission" date="2020-10" db="EMBL/GenBank/DDBJ databases">
        <title>Genomic Encyclopedia of Type Strains, Phase IV (KMG-IV): sequencing the most valuable type-strain genomes for metagenomic binning, comparative biology and taxonomic classification.</title>
        <authorList>
            <person name="Goeker M."/>
        </authorList>
    </citation>
    <scope>NUCLEOTIDE SEQUENCE [LARGE SCALE GENOMIC DNA]</scope>
    <source>
        <strain evidence="1 2">DSM 4194</strain>
    </source>
</reference>
<keyword evidence="2" id="KW-1185">Reference proteome</keyword>
<comment type="caution">
    <text evidence="1">The sequence shown here is derived from an EMBL/GenBank/DDBJ whole genome shotgun (WGS) entry which is preliminary data.</text>
</comment>
<name>A0ABR9H4H4_9BACT</name>
<dbReference type="EMBL" id="JADBGG010000016">
    <property type="protein sequence ID" value="MBE1425617.1"/>
    <property type="molecule type" value="Genomic_DNA"/>
</dbReference>
<sequence length="135" mass="16112">MKREDWKKIEDRLRFPGAKMSLRVDGRDVDLAVRTDKMKMVILVFVDGWAKGAWLDVTKPCPEQAYMRRHERYLWPKKERDGAAKFAKRFGKREAKKYLGDIDKKFVCFYPYFPSVRAVRTHYEKTFKSIELVEA</sequence>
<evidence type="ECO:0000313" key="1">
    <source>
        <dbReference type="EMBL" id="MBE1425617.1"/>
    </source>
</evidence>
<organism evidence="1 2">
    <name type="scientific">Desulfomicrobium macestii</name>
    <dbReference type="NCBI Taxonomy" id="90731"/>
    <lineage>
        <taxon>Bacteria</taxon>
        <taxon>Pseudomonadati</taxon>
        <taxon>Thermodesulfobacteriota</taxon>
        <taxon>Desulfovibrionia</taxon>
        <taxon>Desulfovibrionales</taxon>
        <taxon>Desulfomicrobiaceae</taxon>
        <taxon>Desulfomicrobium</taxon>
    </lineage>
</organism>
<evidence type="ECO:0000313" key="2">
    <source>
        <dbReference type="Proteomes" id="UP000639010"/>
    </source>
</evidence>